<feature type="region of interest" description="Disordered" evidence="6">
    <location>
        <begin position="77"/>
        <end position="112"/>
    </location>
</feature>
<evidence type="ECO:0000256" key="2">
    <source>
        <dbReference type="ARBA" id="ARBA00022771"/>
    </source>
</evidence>
<feature type="domain" description="THAP-type" evidence="7">
    <location>
        <begin position="1"/>
        <end position="74"/>
    </location>
</feature>
<feature type="non-terminal residue" evidence="8">
    <location>
        <position position="1"/>
    </location>
</feature>
<dbReference type="Pfam" id="PF21787">
    <property type="entry name" value="TNP-like_RNaseH_N"/>
    <property type="match status" value="1"/>
</dbReference>
<reference evidence="8" key="2">
    <citation type="journal article" date="2017" name="Front. Cell. Infect. Microbiol.">
        <title>Analysis of the Salivary Gland Transcriptome of Unfed and Partially Fed Amblyomma sculptum Ticks and Descriptive Proteome of the Saliva.</title>
        <authorList>
            <person name="Esteves E."/>
            <person name="Maruyama S.R."/>
            <person name="Kawahara R."/>
            <person name="Fujita A."/>
            <person name="Martins L.A."/>
            <person name="Righi A.A."/>
            <person name="Costa F.B."/>
            <person name="Palmisano G."/>
            <person name="Labruna M.B."/>
            <person name="Sa-Nunes A."/>
            <person name="Ribeiro J.M.C."/>
            <person name="Fogaca A.C."/>
        </authorList>
    </citation>
    <scope>NUCLEOTIDE SEQUENCE</scope>
</reference>
<evidence type="ECO:0000259" key="7">
    <source>
        <dbReference type="PROSITE" id="PS50950"/>
    </source>
</evidence>
<evidence type="ECO:0000256" key="3">
    <source>
        <dbReference type="ARBA" id="ARBA00022833"/>
    </source>
</evidence>
<keyword evidence="4 5" id="KW-0238">DNA-binding</keyword>
<keyword evidence="3" id="KW-0862">Zinc</keyword>
<dbReference type="InterPro" id="IPR006612">
    <property type="entry name" value="THAP_Znf"/>
</dbReference>
<dbReference type="PANTHER" id="PTHR47577">
    <property type="entry name" value="THAP DOMAIN-CONTAINING PROTEIN 6"/>
    <property type="match status" value="1"/>
</dbReference>
<name>A0A1E1XPV1_AMBSC</name>
<keyword evidence="2 5" id="KW-0863">Zinc-finger</keyword>
<dbReference type="AlphaFoldDB" id="A0A1E1XPV1"/>
<dbReference type="EMBL" id="GFAA01002082">
    <property type="protein sequence ID" value="JAU01353.1"/>
    <property type="molecule type" value="mRNA"/>
</dbReference>
<dbReference type="SUPFAM" id="SSF57716">
    <property type="entry name" value="Glucocorticoid receptor-like (DNA-binding domain)"/>
    <property type="match status" value="1"/>
</dbReference>
<evidence type="ECO:0000256" key="6">
    <source>
        <dbReference type="SAM" id="MobiDB-lite"/>
    </source>
</evidence>
<proteinExistence type="evidence at transcript level"/>
<dbReference type="Pfam" id="PF21788">
    <property type="entry name" value="TNP-like_GBD"/>
    <property type="match status" value="1"/>
</dbReference>
<dbReference type="InterPro" id="IPR048367">
    <property type="entry name" value="TNP-like_RNaseH_C"/>
</dbReference>
<protein>
    <recommendedName>
        <fullName evidence="7">THAP-type domain-containing protein</fullName>
    </recommendedName>
</protein>
<dbReference type="InterPro" id="IPR048366">
    <property type="entry name" value="TNP-like_GBD"/>
</dbReference>
<evidence type="ECO:0000313" key="8">
    <source>
        <dbReference type="EMBL" id="JAU01353.1"/>
    </source>
</evidence>
<dbReference type="PROSITE" id="PS50950">
    <property type="entry name" value="ZF_THAP"/>
    <property type="match status" value="1"/>
</dbReference>
<dbReference type="InterPro" id="IPR048365">
    <property type="entry name" value="TNP-like_RNaseH_N"/>
</dbReference>
<sequence length="987" mass="110562">LSLFGVPKDQVVLAQWRRAIPRADKELEENSAVCELHFDERYISRHFEHIVNGEIVRIDRGRPLLLPGAVPTQFPNLPHYLSKKLPTSRKRPARTPLSAPPSKKSAGDELSPVSVETESLSSSVLFEDLALPSAAWGKHTLSVSPLTVAYSVCRTAVDKRILFAEKLVLFSGQGGSVTHDVFVKGVQQKNVACEDPASLLERVDAMSICPGAGTIHEFPFALGNKKIVLSDTAISSQKCQGITTEGKPCIQCKHLRKALLNQRSRKRCSPTGVARTSKRRRAQAQATRRLKVKVALCTQTIEKLKSQSAELEEGVLADRLKTLPPKQRLAVMQCYQAARRKSTKGMHYNQDWLLECIIMRMKSPRLYEHIRREGILILPSRSCLKVHMRKYRSGFGFNPAIITGIAKRTKSMDAFKCHGGLIVDEMKLTECLNVCTGGKVEGLVDLGKFTLENDRHLLCDHGLIIMFQPLTGSWHQILGVFASRGNVKAPLLSKILIEAVLLAEKAGLKVDYITADGASWNRSMWRLFGISGSSTFIKPSTPHPVDAARRLFFISDFPHLVKCVRNGLLKARYKTPEGSVYIEHIRAAHNEDKCALTLKVMPKITAAHVNPNNFEKMKVNFAFHLFSPQVLRGLFFYQKQIKEQWGDPAPTEAFVLLMWKLIKAMTARIPSEGLKPDSTAEKHIKDVLNYLNRWEVHAKTSPAGFLSASTAEGLRVTLQGTLDLMRYLHEKLGFKYLLTCRLSQDCLEKLFGIIRQFSGCNDHPTAAQFLLTVNCLSFYDLVKAPSSGNCEGGDLKFLLSSEDSNQELDALLEGGKIEEASQIVKKSLKLSDHEYPEKMSDSRLVFFMAGYVARKTILKTGCKECSDKLLVSADDANEQLAMFTKFCDNGGLIYPSEELFAFVDALETTFTMWFSYNELRSDSLDELVSCLQNNNVTLGCAQHGPSLSNQIKKFFLVTRLHFYTKALNKERASSREKKKHLKLRRVT</sequence>
<dbReference type="GO" id="GO:0003677">
    <property type="term" value="F:DNA binding"/>
    <property type="evidence" value="ECO:0007669"/>
    <property type="project" value="UniProtKB-UniRule"/>
</dbReference>
<accession>A0A1E1XPV1</accession>
<dbReference type="PANTHER" id="PTHR47577:SF2">
    <property type="entry name" value="THAP DOMAIN CONTAINING 9"/>
    <property type="match status" value="1"/>
</dbReference>
<dbReference type="Pfam" id="PF05485">
    <property type="entry name" value="THAP"/>
    <property type="match status" value="1"/>
</dbReference>
<dbReference type="GO" id="GO:0008270">
    <property type="term" value="F:zinc ion binding"/>
    <property type="evidence" value="ECO:0007669"/>
    <property type="project" value="UniProtKB-KW"/>
</dbReference>
<reference evidence="8" key="1">
    <citation type="submission" date="2016-09" db="EMBL/GenBank/DDBJ databases">
        <authorList>
            <person name="Capua I."/>
            <person name="De Benedictis P."/>
            <person name="Joannis T."/>
            <person name="Lombin L.H."/>
            <person name="Cattoli G."/>
        </authorList>
    </citation>
    <scope>NUCLEOTIDE SEQUENCE</scope>
</reference>
<dbReference type="SMART" id="SM00692">
    <property type="entry name" value="DM3"/>
    <property type="match status" value="1"/>
</dbReference>
<evidence type="ECO:0000256" key="1">
    <source>
        <dbReference type="ARBA" id="ARBA00022723"/>
    </source>
</evidence>
<evidence type="ECO:0000256" key="5">
    <source>
        <dbReference type="PROSITE-ProRule" id="PRU00309"/>
    </source>
</evidence>
<dbReference type="Pfam" id="PF21789">
    <property type="entry name" value="TNP-like_RNaseH_C"/>
    <property type="match status" value="1"/>
</dbReference>
<organism evidence="8">
    <name type="scientific">Amblyomma sculptum</name>
    <name type="common">Tick</name>
    <dbReference type="NCBI Taxonomy" id="1581419"/>
    <lineage>
        <taxon>Eukaryota</taxon>
        <taxon>Metazoa</taxon>
        <taxon>Ecdysozoa</taxon>
        <taxon>Arthropoda</taxon>
        <taxon>Chelicerata</taxon>
        <taxon>Arachnida</taxon>
        <taxon>Acari</taxon>
        <taxon>Parasitiformes</taxon>
        <taxon>Ixodida</taxon>
        <taxon>Ixodoidea</taxon>
        <taxon>Ixodidae</taxon>
        <taxon>Amblyomminae</taxon>
        <taxon>Amblyomma</taxon>
    </lineage>
</organism>
<evidence type="ECO:0000256" key="4">
    <source>
        <dbReference type="ARBA" id="ARBA00023125"/>
    </source>
</evidence>
<keyword evidence="1" id="KW-0479">Metal-binding</keyword>